<dbReference type="AlphaFoldDB" id="A0A3D8T0H1"/>
<dbReference type="OrthoDB" id="3533898at2759"/>
<feature type="region of interest" description="Disordered" evidence="1">
    <location>
        <begin position="82"/>
        <end position="118"/>
    </location>
</feature>
<reference evidence="2 3" key="1">
    <citation type="journal article" date="2018" name="IMA Fungus">
        <title>IMA Genome-F 9: Draft genome sequence of Annulohypoxylon stygium, Aspergillus mulundensis, Berkeleyomyces basicola (syn. Thielaviopsis basicola), Ceratocystis smalleyi, two Cercospora beticola strains, Coleophoma cylindrospora, Fusarium fracticaudum, Phialophora cf. hyalina, and Morchella septimelata.</title>
        <authorList>
            <person name="Wingfield B.D."/>
            <person name="Bills G.F."/>
            <person name="Dong Y."/>
            <person name="Huang W."/>
            <person name="Nel W.J."/>
            <person name="Swalarsk-Parry B.S."/>
            <person name="Vaghefi N."/>
            <person name="Wilken P.M."/>
            <person name="An Z."/>
            <person name="de Beer Z.W."/>
            <person name="De Vos L."/>
            <person name="Chen L."/>
            <person name="Duong T.A."/>
            <person name="Gao Y."/>
            <person name="Hammerbacher A."/>
            <person name="Kikkert J.R."/>
            <person name="Li Y."/>
            <person name="Li H."/>
            <person name="Li K."/>
            <person name="Li Q."/>
            <person name="Liu X."/>
            <person name="Ma X."/>
            <person name="Naidoo K."/>
            <person name="Pethybridge S.J."/>
            <person name="Sun J."/>
            <person name="Steenkamp E.T."/>
            <person name="van der Nest M.A."/>
            <person name="van Wyk S."/>
            <person name="Wingfield M.J."/>
            <person name="Xiong C."/>
            <person name="Yue Q."/>
            <person name="Zhang X."/>
        </authorList>
    </citation>
    <scope>NUCLEOTIDE SEQUENCE [LARGE SCALE GENOMIC DNA]</scope>
    <source>
        <strain evidence="2 3">BP5796</strain>
    </source>
</reference>
<sequence>MASEGLFTLDMESRYPFANEKTLENNPQDQIHLAQMGYQFTNLAHNADLSSMTNNCRASAGPRQTHSAPVISTHYAAPTFYDTDDSLDSPSKLRESPLLPPIKTTPGYRGPQIHRGDFVMPKPNITRVRDFPPPGNDAYFDAEVAGLLKEIRANNNAGLPPMGLGALSAIETHSEDGGESIPARCGYQISHASTYMANKSNICRQRKGFAENRFIGMEMAKRWADCCISPRNRISNPIVGASGEFYGVDEQKSDFIRAVQNEMLEYCKVCGRRHIPPGPPGTLPDRDTCGACIPEWFPKEEVAKPWASYLALINRIVELQQILEGIPHNHPARPKFDHQYHDPSMHWKGMRRRGGWWKCRSDQNAPLYERLCNLCHKLDTEKIGPNNEEEFLSVVRQELKRLEGFVNQKVAAVGVVDKAKVLARIRAEGSPLAWED</sequence>
<name>A0A3D8T0H1_9HELO</name>
<keyword evidence="3" id="KW-1185">Reference proteome</keyword>
<proteinExistence type="predicted"/>
<evidence type="ECO:0000313" key="2">
    <source>
        <dbReference type="EMBL" id="RDW92020.1"/>
    </source>
</evidence>
<dbReference type="EMBL" id="PDLN01000002">
    <property type="protein sequence ID" value="RDW92020.1"/>
    <property type="molecule type" value="Genomic_DNA"/>
</dbReference>
<dbReference type="Proteomes" id="UP000256328">
    <property type="component" value="Unassembled WGS sequence"/>
</dbReference>
<gene>
    <name evidence="2" type="ORF">BP5796_01414</name>
</gene>
<protein>
    <submittedName>
        <fullName evidence="2">Uncharacterized protein</fullName>
    </submittedName>
</protein>
<evidence type="ECO:0000313" key="3">
    <source>
        <dbReference type="Proteomes" id="UP000256328"/>
    </source>
</evidence>
<organism evidence="2 3">
    <name type="scientific">Coleophoma crateriformis</name>
    <dbReference type="NCBI Taxonomy" id="565419"/>
    <lineage>
        <taxon>Eukaryota</taxon>
        <taxon>Fungi</taxon>
        <taxon>Dikarya</taxon>
        <taxon>Ascomycota</taxon>
        <taxon>Pezizomycotina</taxon>
        <taxon>Leotiomycetes</taxon>
        <taxon>Helotiales</taxon>
        <taxon>Dermateaceae</taxon>
        <taxon>Coleophoma</taxon>
    </lineage>
</organism>
<evidence type="ECO:0000256" key="1">
    <source>
        <dbReference type="SAM" id="MobiDB-lite"/>
    </source>
</evidence>
<comment type="caution">
    <text evidence="2">The sequence shown here is derived from an EMBL/GenBank/DDBJ whole genome shotgun (WGS) entry which is preliminary data.</text>
</comment>
<accession>A0A3D8T0H1</accession>